<dbReference type="InterPro" id="IPR036390">
    <property type="entry name" value="WH_DNA-bd_sf"/>
</dbReference>
<dbReference type="PANTHER" id="PTHR30363:SF28">
    <property type="entry name" value="TRANSCRIPTIONAL REGULATORY PROTEIN-RELATED"/>
    <property type="match status" value="1"/>
</dbReference>
<evidence type="ECO:0000313" key="2">
    <source>
        <dbReference type="Proteomes" id="UP001165393"/>
    </source>
</evidence>
<gene>
    <name evidence="1" type="ORF">NAF29_06330</name>
</gene>
<protein>
    <submittedName>
        <fullName evidence="1">Transcriptional regulator</fullName>
    </submittedName>
</protein>
<dbReference type="InterPro" id="IPR036388">
    <property type="entry name" value="WH-like_DNA-bd_sf"/>
</dbReference>
<organism evidence="1 2">
    <name type="scientific">Echinimonas agarilytica</name>
    <dbReference type="NCBI Taxonomy" id="1215918"/>
    <lineage>
        <taxon>Bacteria</taxon>
        <taxon>Pseudomonadati</taxon>
        <taxon>Pseudomonadota</taxon>
        <taxon>Gammaproteobacteria</taxon>
        <taxon>Alteromonadales</taxon>
        <taxon>Echinimonadaceae</taxon>
        <taxon>Echinimonas</taxon>
    </lineage>
</organism>
<evidence type="ECO:0000313" key="1">
    <source>
        <dbReference type="EMBL" id="MCM2679293.1"/>
    </source>
</evidence>
<keyword evidence="2" id="KW-1185">Reference proteome</keyword>
<dbReference type="Gene3D" id="1.10.10.10">
    <property type="entry name" value="Winged helix-like DNA-binding domain superfamily/Winged helix DNA-binding domain"/>
    <property type="match status" value="1"/>
</dbReference>
<name>A0AA41W5X4_9GAMM</name>
<dbReference type="SUPFAM" id="SSF46785">
    <property type="entry name" value="Winged helix' DNA-binding domain"/>
    <property type="match status" value="1"/>
</dbReference>
<accession>A0AA41W5X4</accession>
<dbReference type="RefSeq" id="WP_251260645.1">
    <property type="nucleotide sequence ID" value="NZ_JAMQGP010000002.1"/>
</dbReference>
<dbReference type="PANTHER" id="PTHR30363">
    <property type="entry name" value="HTH-TYPE TRANSCRIPTIONAL REGULATOR SRLR-RELATED"/>
    <property type="match status" value="1"/>
</dbReference>
<reference evidence="1 2" key="1">
    <citation type="journal article" date="2013" name="Antonie Van Leeuwenhoek">
        <title>Echinimonas agarilytica gen. nov., sp. nov., a new gammaproteobacterium isolated from the sea urchin Strongylocentrotus intermedius.</title>
        <authorList>
            <person name="Nedashkovskaya O.I."/>
            <person name="Stenkova A.M."/>
            <person name="Zhukova N.V."/>
            <person name="Van Trappen S."/>
            <person name="Lee J.S."/>
            <person name="Kim S.B."/>
        </authorList>
    </citation>
    <scope>NUCLEOTIDE SEQUENCE [LARGE SCALE GENOMIC DNA]</scope>
    <source>
        <strain evidence="1 2">KMM 6351</strain>
    </source>
</reference>
<dbReference type="Proteomes" id="UP001165393">
    <property type="component" value="Unassembled WGS sequence"/>
</dbReference>
<sequence>MKSTERIIQLIKTSGPMTASQLAIELQMTSMGVRQHLQHLEQNGDLTIEDRKAKRGRPTRYWSLTSVADQHFENRHDELTVQLIDSVKEIFGDEGLSQLISHRESATELSYQALLNPLNSVEEKLAKLVELRSQEGYMAAIETHDCYFLLLENHCPICAAATHCIGFCRSELEIFQRLFDGIASVNREEHIISGARRCAYKVTPCNESQI</sequence>
<dbReference type="AlphaFoldDB" id="A0AA41W5X4"/>
<proteinExistence type="predicted"/>
<dbReference type="InterPro" id="IPR050313">
    <property type="entry name" value="Carb_Metab_HTH_regulators"/>
</dbReference>
<comment type="caution">
    <text evidence="1">The sequence shown here is derived from an EMBL/GenBank/DDBJ whole genome shotgun (WGS) entry which is preliminary data.</text>
</comment>
<dbReference type="EMBL" id="JAMQGP010000002">
    <property type="protein sequence ID" value="MCM2679293.1"/>
    <property type="molecule type" value="Genomic_DNA"/>
</dbReference>